<sequence>MSVHPPASPFSQLLRRSQFASFDPSIRQTYLSPAPHANRGDWGLKRPIPVRRRNAYITLAAPYEARQQFTEWTRGESQVRFIRRFEEMDTLPKMAPSSSWSQNQGSKTLKEWMVDSEFGTMEERPDATEGWTQKEKAEKALDFSKTPFDENLPGLGRKGPGAYGANANPENLSNLSPNFMAMTSKEFERYLKTLRGLRPAFVEFVRKAKKADKRLKKKTLYELAQKGETPLLNNVNVATVPLPPVTPKYQPNLHRKFIEAITHDKFTDRDAREIEPQPHPVGGLLYSHPTKLHSHLMSDLQPGIILQANTGSAGQAAHIGAIRSQIKPGFMTSFGGLKAKLEGLPAGKQVLYDVNRVNPMRRHEIDLSTAPMRIIPGSVIVDTPPRTVGRNPAGIKGVRIQASVTTDSAYKTLTNFHWPGSDDYMCADPPELDRKEQALMQSPVELRSERRVSKEVTKKHQAAVLDSLKYLSTSRSRPARKIRLEEEP</sequence>
<name>A0A9P7VX30_9AGAR</name>
<accession>A0A9P7VX30</accession>
<keyword evidence="2" id="KW-1185">Reference proteome</keyword>
<dbReference type="OrthoDB" id="2735536at2759"/>
<dbReference type="PANTHER" id="PTHR28058">
    <property type="entry name" value="37S RIBOSOMAL PROTEIN MRP51, MITOCHONDRIAL"/>
    <property type="match status" value="1"/>
</dbReference>
<organism evidence="1 2">
    <name type="scientific">Guyanagaster necrorhizus</name>
    <dbReference type="NCBI Taxonomy" id="856835"/>
    <lineage>
        <taxon>Eukaryota</taxon>
        <taxon>Fungi</taxon>
        <taxon>Dikarya</taxon>
        <taxon>Basidiomycota</taxon>
        <taxon>Agaricomycotina</taxon>
        <taxon>Agaricomycetes</taxon>
        <taxon>Agaricomycetidae</taxon>
        <taxon>Agaricales</taxon>
        <taxon>Marasmiineae</taxon>
        <taxon>Physalacriaceae</taxon>
        <taxon>Guyanagaster</taxon>
    </lineage>
</organism>
<dbReference type="Pfam" id="PF11709">
    <property type="entry name" value="Mit_ribos_Mrp51"/>
    <property type="match status" value="1"/>
</dbReference>
<dbReference type="Proteomes" id="UP000812287">
    <property type="component" value="Unassembled WGS sequence"/>
</dbReference>
<evidence type="ECO:0000313" key="1">
    <source>
        <dbReference type="EMBL" id="KAG7448315.1"/>
    </source>
</evidence>
<reference evidence="1" key="1">
    <citation type="submission" date="2020-11" db="EMBL/GenBank/DDBJ databases">
        <title>Adaptations for nitrogen fixation in a non-lichenized fungal sporocarp promotes dispersal by wood-feeding termites.</title>
        <authorList>
            <consortium name="DOE Joint Genome Institute"/>
            <person name="Koch R.A."/>
            <person name="Yoon G."/>
            <person name="Arayal U."/>
            <person name="Lail K."/>
            <person name="Amirebrahimi M."/>
            <person name="Labutti K."/>
            <person name="Lipzen A."/>
            <person name="Riley R."/>
            <person name="Barry K."/>
            <person name="Henrissat B."/>
            <person name="Grigoriev I.V."/>
            <person name="Herr J.R."/>
            <person name="Aime M.C."/>
        </authorList>
    </citation>
    <scope>NUCLEOTIDE SEQUENCE</scope>
    <source>
        <strain evidence="1">MCA 3950</strain>
    </source>
</reference>
<dbReference type="AlphaFoldDB" id="A0A9P7VX30"/>
<dbReference type="PANTHER" id="PTHR28058:SF1">
    <property type="entry name" value="SMALL RIBOSOMAL SUBUNIT PROTEIN BS1M"/>
    <property type="match status" value="1"/>
</dbReference>
<evidence type="ECO:0000313" key="2">
    <source>
        <dbReference type="Proteomes" id="UP000812287"/>
    </source>
</evidence>
<dbReference type="GeneID" id="66108215"/>
<comment type="caution">
    <text evidence="1">The sequence shown here is derived from an EMBL/GenBank/DDBJ whole genome shotgun (WGS) entry which is preliminary data.</text>
</comment>
<dbReference type="RefSeq" id="XP_043041815.1">
    <property type="nucleotide sequence ID" value="XM_043185918.1"/>
</dbReference>
<dbReference type="InterPro" id="IPR016712">
    <property type="entry name" value="Rbsml_bS1m-like"/>
</dbReference>
<gene>
    <name evidence="1" type="ORF">BT62DRAFT_930401</name>
</gene>
<protein>
    <submittedName>
        <fullName evidence="1">Uncharacterized protein</fullName>
    </submittedName>
</protein>
<proteinExistence type="predicted"/>
<dbReference type="EMBL" id="MU250530">
    <property type="protein sequence ID" value="KAG7448315.1"/>
    <property type="molecule type" value="Genomic_DNA"/>
</dbReference>